<dbReference type="Proteomes" id="UP001287356">
    <property type="component" value="Unassembled WGS sequence"/>
</dbReference>
<dbReference type="PANTHER" id="PTHR17901">
    <property type="entry name" value="MAGNESIUM-DEPENDENT PHOSPHATASE 1 MDP1"/>
    <property type="match status" value="1"/>
</dbReference>
<dbReference type="InterPro" id="IPR023214">
    <property type="entry name" value="HAD_sf"/>
</dbReference>
<keyword evidence="2" id="KW-1185">Reference proteome</keyword>
<sequence>MAAKSPPVIPTQVVGIDLETKSGTFWTNWLNKDYVGSKGLVTHEKRDNLEHHIASDGRTQQVRDKMNPSRMFVNMSYHMPKIIKDLKRNGVELAIVSRNTSKDLTDRALYYFNMADPSYFAPLNEQHASTITMISQFRYNEVYDQSKQVHFTKIKGWSRASYDQMLLFDDDPANMDVELWQGVTFFKVSDPTKGLSYHDYLQGLELWRRNSRIRYSFPMMLNRDPNVGIVGYVGTDEATKDLYAAGKRRPKSDRPSRWGYAMYVGDDPDTLLWGREGHAKTNHWISAVYVRNWNAWLDLPKVWVPELGSVAQTPTDTLPTEDNAAKIQQARDEYITEKYGVQKPYVLFSRHHYMSILDDTRIPHDWRFNEMVVYPQIQDALFFCVPIRSHAGDFLRGPTRAHPHFEYNRKFDGSECKPE</sequence>
<dbReference type="InterPro" id="IPR010036">
    <property type="entry name" value="MDP_1_eu_arc"/>
</dbReference>
<accession>A0AAE0N111</accession>
<dbReference type="AlphaFoldDB" id="A0AAE0N111"/>
<reference evidence="1" key="1">
    <citation type="journal article" date="2023" name="Mol. Phylogenet. Evol.">
        <title>Genome-scale phylogeny and comparative genomics of the fungal order Sordariales.</title>
        <authorList>
            <person name="Hensen N."/>
            <person name="Bonometti L."/>
            <person name="Westerberg I."/>
            <person name="Brannstrom I.O."/>
            <person name="Guillou S."/>
            <person name="Cros-Aarteil S."/>
            <person name="Calhoun S."/>
            <person name="Haridas S."/>
            <person name="Kuo A."/>
            <person name="Mondo S."/>
            <person name="Pangilinan J."/>
            <person name="Riley R."/>
            <person name="LaButti K."/>
            <person name="Andreopoulos B."/>
            <person name="Lipzen A."/>
            <person name="Chen C."/>
            <person name="Yan M."/>
            <person name="Daum C."/>
            <person name="Ng V."/>
            <person name="Clum A."/>
            <person name="Steindorff A."/>
            <person name="Ohm R.A."/>
            <person name="Martin F."/>
            <person name="Silar P."/>
            <person name="Natvig D.O."/>
            <person name="Lalanne C."/>
            <person name="Gautier V."/>
            <person name="Ament-Velasquez S.L."/>
            <person name="Kruys A."/>
            <person name="Hutchinson M.I."/>
            <person name="Powell A.J."/>
            <person name="Barry K."/>
            <person name="Miller A.N."/>
            <person name="Grigoriev I.V."/>
            <person name="Debuchy R."/>
            <person name="Gladieux P."/>
            <person name="Hiltunen Thoren M."/>
            <person name="Johannesson H."/>
        </authorList>
    </citation>
    <scope>NUCLEOTIDE SEQUENCE</scope>
    <source>
        <strain evidence="1">CBS 958.72</strain>
    </source>
</reference>
<protein>
    <submittedName>
        <fullName evidence="1">Acid phosphatase-domain-containing protein</fullName>
    </submittedName>
</protein>
<gene>
    <name evidence="1" type="ORF">B0T24DRAFT_597975</name>
</gene>
<proteinExistence type="predicted"/>
<dbReference type="Pfam" id="PF12689">
    <property type="entry name" value="Acid_PPase"/>
    <property type="match status" value="1"/>
</dbReference>
<evidence type="ECO:0000313" key="1">
    <source>
        <dbReference type="EMBL" id="KAK3366238.1"/>
    </source>
</evidence>
<dbReference type="PANTHER" id="PTHR17901:SF14">
    <property type="entry name" value="MAGNESIUM-DEPENDENT PHOSPHATASE 1"/>
    <property type="match status" value="1"/>
</dbReference>
<dbReference type="GO" id="GO:0003993">
    <property type="term" value="F:acid phosphatase activity"/>
    <property type="evidence" value="ECO:0007669"/>
    <property type="project" value="TreeGrafter"/>
</dbReference>
<evidence type="ECO:0000313" key="2">
    <source>
        <dbReference type="Proteomes" id="UP001287356"/>
    </source>
</evidence>
<reference evidence="1" key="2">
    <citation type="submission" date="2023-06" db="EMBL/GenBank/DDBJ databases">
        <authorList>
            <consortium name="Lawrence Berkeley National Laboratory"/>
            <person name="Haridas S."/>
            <person name="Hensen N."/>
            <person name="Bonometti L."/>
            <person name="Westerberg I."/>
            <person name="Brannstrom I.O."/>
            <person name="Guillou S."/>
            <person name="Cros-Aarteil S."/>
            <person name="Calhoun S."/>
            <person name="Kuo A."/>
            <person name="Mondo S."/>
            <person name="Pangilinan J."/>
            <person name="Riley R."/>
            <person name="Labutti K."/>
            <person name="Andreopoulos B."/>
            <person name="Lipzen A."/>
            <person name="Chen C."/>
            <person name="Yanf M."/>
            <person name="Daum C."/>
            <person name="Ng V."/>
            <person name="Clum A."/>
            <person name="Steindorff A."/>
            <person name="Ohm R."/>
            <person name="Martin F."/>
            <person name="Silar P."/>
            <person name="Natvig D."/>
            <person name="Lalanne C."/>
            <person name="Gautier V."/>
            <person name="Ament-Velasquez S.L."/>
            <person name="Kruys A."/>
            <person name="Hutchinson M.I."/>
            <person name="Powell A.J."/>
            <person name="Barry K."/>
            <person name="Miller A.N."/>
            <person name="Grigoriev I.V."/>
            <person name="Debuchy R."/>
            <person name="Gladieux P."/>
            <person name="Thoren M.H."/>
            <person name="Johannesson H."/>
        </authorList>
    </citation>
    <scope>NUCLEOTIDE SEQUENCE</scope>
    <source>
        <strain evidence="1">CBS 958.72</strain>
    </source>
</reference>
<dbReference type="EMBL" id="JAULSN010000008">
    <property type="protein sequence ID" value="KAK3366238.1"/>
    <property type="molecule type" value="Genomic_DNA"/>
</dbReference>
<organism evidence="1 2">
    <name type="scientific">Lasiosphaeria ovina</name>
    <dbReference type="NCBI Taxonomy" id="92902"/>
    <lineage>
        <taxon>Eukaryota</taxon>
        <taxon>Fungi</taxon>
        <taxon>Dikarya</taxon>
        <taxon>Ascomycota</taxon>
        <taxon>Pezizomycotina</taxon>
        <taxon>Sordariomycetes</taxon>
        <taxon>Sordariomycetidae</taxon>
        <taxon>Sordariales</taxon>
        <taxon>Lasiosphaeriaceae</taxon>
        <taxon>Lasiosphaeria</taxon>
    </lineage>
</organism>
<comment type="caution">
    <text evidence="1">The sequence shown here is derived from an EMBL/GenBank/DDBJ whole genome shotgun (WGS) entry which is preliminary data.</text>
</comment>
<dbReference type="Gene3D" id="3.40.50.1000">
    <property type="entry name" value="HAD superfamily/HAD-like"/>
    <property type="match status" value="1"/>
</dbReference>
<name>A0AAE0N111_9PEZI</name>